<feature type="binding site" evidence="5">
    <location>
        <position position="437"/>
    </location>
    <ligand>
        <name>(2E)-4-hydroxy-3-methylbut-2-enyl diphosphate</name>
        <dbReference type="ChEBI" id="CHEBI:128753"/>
    </ligand>
</feature>
<feature type="binding site" evidence="5">
    <location>
        <position position="479"/>
    </location>
    <ligand>
        <name>isopentenyl diphosphate</name>
        <dbReference type="ChEBI" id="CHEBI:128769"/>
    </ligand>
</feature>
<protein>
    <recommendedName>
        <fullName evidence="5">4-hydroxy-3-methylbut-2-enyl diphosphate reductase</fullName>
        <shortName evidence="5">HMBPP reductase</shortName>
        <ecNumber evidence="5">1.17.7.4</ecNumber>
    </recommendedName>
</protein>
<feature type="binding site" evidence="5">
    <location>
        <position position="435"/>
    </location>
    <ligand>
        <name>(2E)-4-hydroxy-3-methylbut-2-enyl diphosphate</name>
        <dbReference type="ChEBI" id="CHEBI:128753"/>
    </ligand>
</feature>
<feature type="binding site" evidence="5">
    <location>
        <position position="287"/>
    </location>
    <ligand>
        <name>dimethylallyl diphosphate</name>
        <dbReference type="ChEBI" id="CHEBI:57623"/>
    </ligand>
</feature>
<evidence type="ECO:0000256" key="6">
    <source>
        <dbReference type="SAM" id="MobiDB-lite"/>
    </source>
</evidence>
<dbReference type="Proteomes" id="UP000293342">
    <property type="component" value="Unassembled WGS sequence"/>
</dbReference>
<dbReference type="Pfam" id="PF01048">
    <property type="entry name" value="PNP_UDP_1"/>
    <property type="match status" value="1"/>
</dbReference>
<dbReference type="GO" id="GO:0009116">
    <property type="term" value="P:nucleoside metabolic process"/>
    <property type="evidence" value="ECO:0007669"/>
    <property type="project" value="InterPro"/>
</dbReference>
<comment type="cofactor">
    <cofactor evidence="5">
        <name>[4Fe-4S] cluster</name>
        <dbReference type="ChEBI" id="CHEBI:49883"/>
    </cofactor>
    <text evidence="5">Binds 1 [4Fe-4S] cluster per subunit.</text>
</comment>
<feature type="binding site" evidence="5">
    <location>
        <position position="436"/>
    </location>
    <ligand>
        <name>dimethylallyl diphosphate</name>
        <dbReference type="ChEBI" id="CHEBI:57623"/>
    </ligand>
</feature>
<dbReference type="EMBL" id="SJKD01000004">
    <property type="protein sequence ID" value="TCC48922.1"/>
    <property type="molecule type" value="Genomic_DNA"/>
</dbReference>
<gene>
    <name evidence="5 8" type="primary">ispH</name>
    <name evidence="8" type="ORF">E0H75_20370</name>
</gene>
<comment type="pathway">
    <text evidence="5">Isoprenoid biosynthesis; isopentenyl diphosphate biosynthesis via DXP pathway; isopentenyl diphosphate from 1-deoxy-D-xylulose 5-phosphate: step 6/6.</text>
</comment>
<dbReference type="Gene3D" id="3.40.50.1580">
    <property type="entry name" value="Nucleoside phosphorylase domain"/>
    <property type="match status" value="1"/>
</dbReference>
<feature type="binding site" evidence="5">
    <location>
        <position position="436"/>
    </location>
    <ligand>
        <name>(2E)-4-hydroxy-3-methylbut-2-enyl diphosphate</name>
        <dbReference type="ChEBI" id="CHEBI:128753"/>
    </ligand>
</feature>
<feature type="binding site" evidence="5">
    <location>
        <position position="287"/>
    </location>
    <ligand>
        <name>(2E)-4-hydroxy-3-methylbut-2-enyl diphosphate</name>
        <dbReference type="ChEBI" id="CHEBI:128753"/>
    </ligand>
</feature>
<evidence type="ECO:0000256" key="3">
    <source>
        <dbReference type="ARBA" id="ARBA00023004"/>
    </source>
</evidence>
<dbReference type="EC" id="1.17.7.4" evidence="5"/>
<keyword evidence="4 5" id="KW-0411">Iron-sulfur</keyword>
<evidence type="ECO:0000313" key="8">
    <source>
        <dbReference type="EMBL" id="TCC48922.1"/>
    </source>
</evidence>
<evidence type="ECO:0000256" key="1">
    <source>
        <dbReference type="ARBA" id="ARBA00022485"/>
    </source>
</evidence>
<feature type="binding site" evidence="5">
    <location>
        <position position="309"/>
    </location>
    <ligand>
        <name>[4Fe-4S] cluster</name>
        <dbReference type="ChEBI" id="CHEBI:49883"/>
    </ligand>
</feature>
<evidence type="ECO:0000313" key="9">
    <source>
        <dbReference type="Proteomes" id="UP000293342"/>
    </source>
</evidence>
<feature type="region of interest" description="Disordered" evidence="6">
    <location>
        <begin position="66"/>
        <end position="88"/>
    </location>
</feature>
<dbReference type="GO" id="GO:0051539">
    <property type="term" value="F:4 iron, 4 sulfur cluster binding"/>
    <property type="evidence" value="ECO:0007669"/>
    <property type="project" value="UniProtKB-UniRule"/>
</dbReference>
<dbReference type="UniPathway" id="UPA00059">
    <property type="reaction ID" value="UER00105"/>
</dbReference>
<accession>A0A4V2M7T5</accession>
<proteinExistence type="inferred from homology"/>
<feature type="binding site" evidence="5">
    <location>
        <position position="254"/>
    </location>
    <ligand>
        <name>dimethylallyl diphosphate</name>
        <dbReference type="ChEBI" id="CHEBI:57623"/>
    </ligand>
</feature>
<keyword evidence="2 5" id="KW-0479">Metal-binding</keyword>
<feature type="binding site" evidence="5">
    <location>
        <position position="479"/>
    </location>
    <ligand>
        <name>dimethylallyl diphosphate</name>
        <dbReference type="ChEBI" id="CHEBI:57623"/>
    </ligand>
</feature>
<feature type="binding site" evidence="5">
    <location>
        <position position="254"/>
    </location>
    <ligand>
        <name>(2E)-4-hydroxy-3-methylbut-2-enyl diphosphate</name>
        <dbReference type="ChEBI" id="CHEBI:128753"/>
    </ligand>
</feature>
<comment type="catalytic activity">
    <reaction evidence="5">
        <text>dimethylallyl diphosphate + 2 oxidized [2Fe-2S]-[ferredoxin] + H2O = (2E)-4-hydroxy-3-methylbut-2-enyl diphosphate + 2 reduced [2Fe-2S]-[ferredoxin] + 2 H(+)</text>
        <dbReference type="Rhea" id="RHEA:24825"/>
        <dbReference type="Rhea" id="RHEA-COMP:10000"/>
        <dbReference type="Rhea" id="RHEA-COMP:10001"/>
        <dbReference type="ChEBI" id="CHEBI:15377"/>
        <dbReference type="ChEBI" id="CHEBI:15378"/>
        <dbReference type="ChEBI" id="CHEBI:33737"/>
        <dbReference type="ChEBI" id="CHEBI:33738"/>
        <dbReference type="ChEBI" id="CHEBI:57623"/>
        <dbReference type="ChEBI" id="CHEBI:128753"/>
        <dbReference type="EC" id="1.17.7.4"/>
    </reaction>
</comment>
<feature type="binding site" evidence="5">
    <location>
        <position position="435"/>
    </location>
    <ligand>
        <name>dimethylallyl diphosphate</name>
        <dbReference type="ChEBI" id="CHEBI:57623"/>
    </ligand>
</feature>
<dbReference type="CDD" id="cd13944">
    <property type="entry name" value="lytB_ispH"/>
    <property type="match status" value="1"/>
</dbReference>
<evidence type="ECO:0000256" key="4">
    <source>
        <dbReference type="ARBA" id="ARBA00023014"/>
    </source>
</evidence>
<feature type="compositionally biased region" description="Low complexity" evidence="6">
    <location>
        <begin position="69"/>
        <end position="82"/>
    </location>
</feature>
<feature type="binding site" evidence="5">
    <location>
        <position position="254"/>
    </location>
    <ligand>
        <name>isopentenyl diphosphate</name>
        <dbReference type="ChEBI" id="CHEBI:128769"/>
    </ligand>
</feature>
<feature type="binding site" evidence="5">
    <location>
        <position position="225"/>
    </location>
    <ligand>
        <name>[4Fe-4S] cluster</name>
        <dbReference type="ChEBI" id="CHEBI:49883"/>
    </ligand>
</feature>
<dbReference type="GO" id="GO:0046872">
    <property type="term" value="F:metal ion binding"/>
    <property type="evidence" value="ECO:0007669"/>
    <property type="project" value="UniProtKB-KW"/>
</dbReference>
<reference evidence="8 9" key="1">
    <citation type="submission" date="2019-02" db="EMBL/GenBank/DDBJ databases">
        <title>Kribbella capetownensis sp. nov. and Kribbella speibonae sp. nov., isolated from soil.</title>
        <authorList>
            <person name="Curtis S.M."/>
            <person name="Norton I."/>
            <person name="Everest G.J."/>
            <person name="Meyers P.R."/>
        </authorList>
    </citation>
    <scope>NUCLEOTIDE SEQUENCE [LARGE SCALE GENOMIC DNA]</scope>
    <source>
        <strain evidence="8 9">YM53</strain>
    </source>
</reference>
<dbReference type="Gene3D" id="3.40.50.11270">
    <property type="match status" value="1"/>
</dbReference>
<dbReference type="NCBIfam" id="TIGR00216">
    <property type="entry name" value="ispH_lytB"/>
    <property type="match status" value="1"/>
</dbReference>
<feature type="binding site" evidence="5">
    <location>
        <position position="337"/>
    </location>
    <ligand>
        <name>dimethylallyl diphosphate</name>
        <dbReference type="ChEBI" id="CHEBI:57623"/>
    </ligand>
</feature>
<feature type="binding site" evidence="5">
    <location>
        <position position="377"/>
    </location>
    <ligand>
        <name>(2E)-4-hydroxy-3-methylbut-2-enyl diphosphate</name>
        <dbReference type="ChEBI" id="CHEBI:128753"/>
    </ligand>
</feature>
<feature type="domain" description="Nucleoside phosphorylase" evidence="7">
    <location>
        <begin position="37"/>
        <end position="161"/>
    </location>
</feature>
<feature type="binding site" evidence="5">
    <location>
        <position position="407"/>
    </location>
    <ligand>
        <name>[4Fe-4S] cluster</name>
        <dbReference type="ChEBI" id="CHEBI:49883"/>
    </ligand>
</feature>
<keyword evidence="1 5" id="KW-0004">4Fe-4S</keyword>
<evidence type="ECO:0000256" key="2">
    <source>
        <dbReference type="ARBA" id="ARBA00022723"/>
    </source>
</evidence>
<dbReference type="SUPFAM" id="SSF53167">
    <property type="entry name" value="Purine and uridine phosphorylases"/>
    <property type="match status" value="1"/>
</dbReference>
<dbReference type="RefSeq" id="WP_131515157.1">
    <property type="nucleotide sequence ID" value="NZ_SJKD01000004.1"/>
</dbReference>
<feature type="binding site" evidence="5">
    <location>
        <position position="337"/>
    </location>
    <ligand>
        <name>isopentenyl diphosphate</name>
        <dbReference type="ChEBI" id="CHEBI:128769"/>
    </ligand>
</feature>
<dbReference type="InterPro" id="IPR000845">
    <property type="entry name" value="Nucleoside_phosphorylase_d"/>
</dbReference>
<comment type="caution">
    <text evidence="8">The sequence shown here is derived from an EMBL/GenBank/DDBJ whole genome shotgun (WGS) entry which is preliminary data.</text>
</comment>
<comment type="catalytic activity">
    <reaction evidence="5">
        <text>isopentenyl diphosphate + 2 oxidized [2Fe-2S]-[ferredoxin] + H2O = (2E)-4-hydroxy-3-methylbut-2-enyl diphosphate + 2 reduced [2Fe-2S]-[ferredoxin] + 2 H(+)</text>
        <dbReference type="Rhea" id="RHEA:24488"/>
        <dbReference type="Rhea" id="RHEA-COMP:10000"/>
        <dbReference type="Rhea" id="RHEA-COMP:10001"/>
        <dbReference type="ChEBI" id="CHEBI:15377"/>
        <dbReference type="ChEBI" id="CHEBI:15378"/>
        <dbReference type="ChEBI" id="CHEBI:33737"/>
        <dbReference type="ChEBI" id="CHEBI:33738"/>
        <dbReference type="ChEBI" id="CHEBI:128753"/>
        <dbReference type="ChEBI" id="CHEBI:128769"/>
        <dbReference type="EC" id="1.17.7.4"/>
    </reaction>
</comment>
<feature type="binding site" evidence="5">
    <location>
        <position position="437"/>
    </location>
    <ligand>
        <name>isopentenyl diphosphate</name>
        <dbReference type="ChEBI" id="CHEBI:128769"/>
    </ligand>
</feature>
<keyword evidence="5" id="KW-0414">Isoprene biosynthesis</keyword>
<feature type="binding site" evidence="5">
    <location>
        <position position="479"/>
    </location>
    <ligand>
        <name>(2E)-4-hydroxy-3-methylbut-2-enyl diphosphate</name>
        <dbReference type="ChEBI" id="CHEBI:128753"/>
    </ligand>
</feature>
<feature type="binding site" evidence="5">
    <location>
        <position position="337"/>
    </location>
    <ligand>
        <name>(2E)-4-hydroxy-3-methylbut-2-enyl diphosphate</name>
        <dbReference type="ChEBI" id="CHEBI:128753"/>
    </ligand>
</feature>
<feature type="binding site" evidence="5">
    <location>
        <position position="436"/>
    </location>
    <ligand>
        <name>isopentenyl diphosphate</name>
        <dbReference type="ChEBI" id="CHEBI:128769"/>
    </ligand>
</feature>
<dbReference type="UniPathway" id="UPA00056">
    <property type="reaction ID" value="UER00097"/>
</dbReference>
<feature type="binding site" evidence="5">
    <location>
        <position position="435"/>
    </location>
    <ligand>
        <name>isopentenyl diphosphate</name>
        <dbReference type="ChEBI" id="CHEBI:128769"/>
    </ligand>
</feature>
<evidence type="ECO:0000259" key="7">
    <source>
        <dbReference type="Pfam" id="PF01048"/>
    </source>
</evidence>
<dbReference type="PANTHER" id="PTHR30426">
    <property type="entry name" value="4-HYDROXY-3-METHYLBUT-2-ENYL DIPHOSPHATE REDUCTASE"/>
    <property type="match status" value="1"/>
</dbReference>
<dbReference type="GO" id="GO:0050992">
    <property type="term" value="P:dimethylallyl diphosphate biosynthetic process"/>
    <property type="evidence" value="ECO:0007669"/>
    <property type="project" value="UniProtKB-UniRule"/>
</dbReference>
<feature type="binding site" evidence="5">
    <location>
        <position position="437"/>
    </location>
    <ligand>
        <name>dimethylallyl diphosphate</name>
        <dbReference type="ChEBI" id="CHEBI:57623"/>
    </ligand>
</feature>
<name>A0A4V2M7T5_9ACTN</name>
<dbReference type="Gene3D" id="3.40.1010.20">
    <property type="entry name" value="4-hydroxy-3-methylbut-2-enyl diphosphate reductase, catalytic domain"/>
    <property type="match status" value="2"/>
</dbReference>
<comment type="function">
    <text evidence="5">Catalyzes the conversion of 1-hydroxy-2-methyl-2-(E)-butenyl 4-diphosphate (HMBPP) into a mixture of isopentenyl diphosphate (IPP) and dimethylallyl diphosphate (DMAPP). Acts in the terminal step of the DOXP/MEP pathway for isoprenoid precursor biosynthesis.</text>
</comment>
<dbReference type="PANTHER" id="PTHR30426:SF0">
    <property type="entry name" value="4-HYDROXY-3-METHYLBUT-2-ENYL DIPHOSPHATE REDUCTASE"/>
    <property type="match status" value="1"/>
</dbReference>
<dbReference type="InterPro" id="IPR003451">
    <property type="entry name" value="LytB/IspH"/>
</dbReference>
<dbReference type="InterPro" id="IPR035994">
    <property type="entry name" value="Nucleoside_phosphorylase_sf"/>
</dbReference>
<evidence type="ECO:0000256" key="5">
    <source>
        <dbReference type="HAMAP-Rule" id="MF_00191"/>
    </source>
</evidence>
<comment type="pathway">
    <text evidence="5">Isoprenoid biosynthesis; dimethylallyl diphosphate biosynthesis; dimethylallyl diphosphate from (2E)-4-hydroxy-3-methylbutenyl diphosphate: step 1/1.</text>
</comment>
<dbReference type="GO" id="GO:0016114">
    <property type="term" value="P:terpenoid biosynthetic process"/>
    <property type="evidence" value="ECO:0007669"/>
    <property type="project" value="UniProtKB-UniRule"/>
</dbReference>
<dbReference type="GO" id="GO:0019288">
    <property type="term" value="P:isopentenyl diphosphate biosynthetic process, methylerythritol 4-phosphate pathway"/>
    <property type="evidence" value="ECO:0007669"/>
    <property type="project" value="UniProtKB-UniRule"/>
</dbReference>
<dbReference type="HAMAP" id="MF_00191">
    <property type="entry name" value="IspH"/>
    <property type="match status" value="1"/>
</dbReference>
<keyword evidence="3 5" id="KW-0408">Iron</keyword>
<keyword evidence="5 8" id="KW-0560">Oxidoreductase</keyword>
<dbReference type="AlphaFoldDB" id="A0A4V2M7T5"/>
<dbReference type="GO" id="GO:0051745">
    <property type="term" value="F:4-hydroxy-3-methylbut-2-enyl diphosphate reductase activity"/>
    <property type="evidence" value="ECO:0007669"/>
    <property type="project" value="UniProtKB-UniRule"/>
</dbReference>
<keyword evidence="9" id="KW-1185">Reference proteome</keyword>
<comment type="similarity">
    <text evidence="5">Belongs to the IspH family.</text>
</comment>
<sequence>MTLGTVCTPLYVEWLALRDKLTAPPVRTGRATGTIRDDPVLVAGVAGALTDRIAPGDLVIATEIRHAHQTTPSQTTPSQPDPSRADPSHAADLVAGELRRGGRTVPSHAAEIVAGELRRAGLTVHTGPLVTTDHVVDSADERRALAASGAIAVDTESALIAGDEGRCIVVRAMVDNPEQPLARAGMPLRGIKALASLRRAAPVLDAWAAATGDRELLLAKPRSFCAGVERAIEIVERALDRFGAPVYVRRQIVHNLHVVRDLEQRGAVFVEEVDEIPEGSVVVLAAHGVAPTVRTQAAERRLQVVDATCPLVSKVHHEVRRYAARDSTVLLIGHPDHEEVIGTTGEAAGNVIVVPGPAEAETVQVPDPARVAYAMQTTLAVEEAAETAAVLRRRFPALAGPRKDDICYATSNRQAAVREIARQADLVIVIGSQNSSNSLRLAEVAEAEGTRAVLVDDAAEVRLDWLTGATRIGISAGASAPPTLVDNLIRNLSGLGSVTVTESGAVTEDVRFSLPKEVTQQ</sequence>
<dbReference type="OrthoDB" id="9804068at2"/>
<feature type="active site" description="Proton donor" evidence="5">
    <location>
        <position position="339"/>
    </location>
</feature>
<feature type="binding site" evidence="5">
    <location>
        <position position="287"/>
    </location>
    <ligand>
        <name>isopentenyl diphosphate</name>
        <dbReference type="ChEBI" id="CHEBI:128769"/>
    </ligand>
</feature>
<dbReference type="Pfam" id="PF02401">
    <property type="entry name" value="LYTB"/>
    <property type="match status" value="1"/>
</dbReference>
<organism evidence="8 9">
    <name type="scientific">Kribbella capetownensis</name>
    <dbReference type="NCBI Taxonomy" id="1572659"/>
    <lineage>
        <taxon>Bacteria</taxon>
        <taxon>Bacillati</taxon>
        <taxon>Actinomycetota</taxon>
        <taxon>Actinomycetes</taxon>
        <taxon>Propionibacteriales</taxon>
        <taxon>Kribbellaceae</taxon>
        <taxon>Kribbella</taxon>
    </lineage>
</organism>